<protein>
    <submittedName>
        <fullName evidence="2">GNAT family N-acetyltransferase</fullName>
        <ecNumber evidence="2">2.3.1.-</ecNumber>
    </submittedName>
</protein>
<organism evidence="2 3">
    <name type="scientific">Halobium salinum</name>
    <dbReference type="NCBI Taxonomy" id="1364940"/>
    <lineage>
        <taxon>Archaea</taxon>
        <taxon>Methanobacteriati</taxon>
        <taxon>Methanobacteriota</taxon>
        <taxon>Stenosarchaea group</taxon>
        <taxon>Halobacteria</taxon>
        <taxon>Halobacteriales</taxon>
        <taxon>Haloferacaceae</taxon>
        <taxon>Halobium</taxon>
    </lineage>
</organism>
<dbReference type="Gene3D" id="3.40.630.30">
    <property type="match status" value="1"/>
</dbReference>
<dbReference type="GO" id="GO:0016746">
    <property type="term" value="F:acyltransferase activity"/>
    <property type="evidence" value="ECO:0007669"/>
    <property type="project" value="UniProtKB-KW"/>
</dbReference>
<dbReference type="InterPro" id="IPR038740">
    <property type="entry name" value="BioF2-like_GNAT_dom"/>
</dbReference>
<dbReference type="PANTHER" id="PTHR36174">
    <property type="entry name" value="LIPID II:GLYCINE GLYCYLTRANSFERASE"/>
    <property type="match status" value="1"/>
</dbReference>
<evidence type="ECO:0000313" key="2">
    <source>
        <dbReference type="EMBL" id="MFC4357808.1"/>
    </source>
</evidence>
<dbReference type="Proteomes" id="UP001595921">
    <property type="component" value="Unassembled WGS sequence"/>
</dbReference>
<evidence type="ECO:0000313" key="3">
    <source>
        <dbReference type="Proteomes" id="UP001595921"/>
    </source>
</evidence>
<proteinExistence type="predicted"/>
<dbReference type="RefSeq" id="WP_267624541.1">
    <property type="nucleotide sequence ID" value="NZ_JAODIW010000009.1"/>
</dbReference>
<feature type="domain" description="BioF2-like acetyltransferase" evidence="1">
    <location>
        <begin position="163"/>
        <end position="302"/>
    </location>
</feature>
<dbReference type="SUPFAM" id="SSF55729">
    <property type="entry name" value="Acyl-CoA N-acyltransferases (Nat)"/>
    <property type="match status" value="1"/>
</dbReference>
<dbReference type="Pfam" id="PF13480">
    <property type="entry name" value="Acetyltransf_6"/>
    <property type="match status" value="1"/>
</dbReference>
<dbReference type="InterPro" id="IPR016181">
    <property type="entry name" value="Acyl_CoA_acyltransferase"/>
</dbReference>
<comment type="caution">
    <text evidence="2">The sequence shown here is derived from an EMBL/GenBank/DDBJ whole genome shotgun (WGS) entry which is preliminary data.</text>
</comment>
<keyword evidence="3" id="KW-1185">Reference proteome</keyword>
<sequence>MRVETVDMSEYGDLLPNSGVEPFHKPAFLRAAARHTAAELELCAGYKGDQAVALLPLFVQERSFGRTVFSPPPSLLIPHMGPIMMPTSPKPRKQERVNSKFTEAVVETYAGDDAGPLDLFRMIAGPAYDDPRPFRWAGFDVESSFTYRLDLDVPNLDTLQKDFSSSLRREIRSAEDLGVTVDVEGIEGTRDIFEDVTARYAEQDEPFGPTWPYVRDVAKSMGEDARSFVVRDPDGNYLSGIHVLYGDETMYFWLGGSRGDYEGTSVNSYLHWKIIEDAYENREGVTKYDLVGANTERLCEYKSKFAADLTPYYTIESGGVPMALAKRAYQLVVK</sequence>
<dbReference type="EC" id="2.3.1.-" evidence="2"/>
<dbReference type="InterPro" id="IPR050644">
    <property type="entry name" value="PG_Glycine_Bridge_Synth"/>
</dbReference>
<evidence type="ECO:0000259" key="1">
    <source>
        <dbReference type="Pfam" id="PF13480"/>
    </source>
</evidence>
<keyword evidence="2" id="KW-0808">Transferase</keyword>
<dbReference type="EMBL" id="JBHSDS010000005">
    <property type="protein sequence ID" value="MFC4357808.1"/>
    <property type="molecule type" value="Genomic_DNA"/>
</dbReference>
<dbReference type="AlphaFoldDB" id="A0ABD5PAQ5"/>
<accession>A0ABD5PAQ5</accession>
<name>A0ABD5PAQ5_9EURY</name>
<keyword evidence="2" id="KW-0012">Acyltransferase</keyword>
<gene>
    <name evidence="2" type="ORF">ACFO0N_07585</name>
</gene>
<dbReference type="PANTHER" id="PTHR36174:SF1">
    <property type="entry name" value="LIPID II:GLYCINE GLYCYLTRANSFERASE"/>
    <property type="match status" value="1"/>
</dbReference>
<reference evidence="2 3" key="1">
    <citation type="journal article" date="2019" name="Int. J. Syst. Evol. Microbiol.">
        <title>The Global Catalogue of Microorganisms (GCM) 10K type strain sequencing project: providing services to taxonomists for standard genome sequencing and annotation.</title>
        <authorList>
            <consortium name="The Broad Institute Genomics Platform"/>
            <consortium name="The Broad Institute Genome Sequencing Center for Infectious Disease"/>
            <person name="Wu L."/>
            <person name="Ma J."/>
        </authorList>
    </citation>
    <scope>NUCLEOTIDE SEQUENCE [LARGE SCALE GENOMIC DNA]</scope>
    <source>
        <strain evidence="2 3">CGMCC 1.12553</strain>
    </source>
</reference>